<protein>
    <recommendedName>
        <fullName evidence="6">Pentatricopeptide repeat-containing protein</fullName>
    </recommendedName>
</protein>
<sequence>MMSMIFTNNYLKFLIPTARHLTSTRSNLNLGDEMKTLNDNKQYRKALELFDIFNESNINKCSNWTIIQALKACTETNNAQRGVKIHHLISSRLKHDFYVLPSLIQFYSKLIAKTNKK</sequence>
<name>A0A816BI71_9BILA</name>
<dbReference type="EMBL" id="CAJOBI010348805">
    <property type="protein sequence ID" value="CAF5219780.1"/>
    <property type="molecule type" value="Genomic_DNA"/>
</dbReference>
<dbReference type="Proteomes" id="UP000681720">
    <property type="component" value="Unassembled WGS sequence"/>
</dbReference>
<dbReference type="Proteomes" id="UP000681967">
    <property type="component" value="Unassembled WGS sequence"/>
</dbReference>
<gene>
    <name evidence="2" type="ORF">BYL167_LOCUS74160</name>
    <name evidence="3" type="ORF">GIL414_LOCUS74832</name>
    <name evidence="1" type="ORF">KQP761_LOCUS23031</name>
    <name evidence="4" type="ORF">SMN809_LOCUS81581</name>
</gene>
<evidence type="ECO:0000313" key="5">
    <source>
        <dbReference type="Proteomes" id="UP000663834"/>
    </source>
</evidence>
<evidence type="ECO:0000313" key="3">
    <source>
        <dbReference type="EMBL" id="CAF5195839.1"/>
    </source>
</evidence>
<accession>A0A816BI71</accession>
<dbReference type="Proteomes" id="UP000663834">
    <property type="component" value="Unassembled WGS sequence"/>
</dbReference>
<dbReference type="OrthoDB" id="185373at2759"/>
<reference evidence="1" key="1">
    <citation type="submission" date="2021-02" db="EMBL/GenBank/DDBJ databases">
        <authorList>
            <person name="Nowell W R."/>
        </authorList>
    </citation>
    <scope>NUCLEOTIDE SEQUENCE</scope>
</reference>
<organism evidence="1 5">
    <name type="scientific">Rotaria magnacalcarata</name>
    <dbReference type="NCBI Taxonomy" id="392030"/>
    <lineage>
        <taxon>Eukaryota</taxon>
        <taxon>Metazoa</taxon>
        <taxon>Spiralia</taxon>
        <taxon>Gnathifera</taxon>
        <taxon>Rotifera</taxon>
        <taxon>Eurotatoria</taxon>
        <taxon>Bdelloidea</taxon>
        <taxon>Philodinida</taxon>
        <taxon>Philodinidae</taxon>
        <taxon>Rotaria</taxon>
    </lineage>
</organism>
<dbReference type="EMBL" id="CAJOBJ010341692">
    <property type="protein sequence ID" value="CAF5195839.1"/>
    <property type="molecule type" value="Genomic_DNA"/>
</dbReference>
<dbReference type="AlphaFoldDB" id="A0A816BI71"/>
<comment type="caution">
    <text evidence="1">The sequence shown here is derived from an EMBL/GenBank/DDBJ whole genome shotgun (WGS) entry which is preliminary data.</text>
</comment>
<dbReference type="Proteomes" id="UP000676336">
    <property type="component" value="Unassembled WGS sequence"/>
</dbReference>
<evidence type="ECO:0000313" key="4">
    <source>
        <dbReference type="EMBL" id="CAF5219780.1"/>
    </source>
</evidence>
<dbReference type="EMBL" id="CAJNOW010012260">
    <property type="protein sequence ID" value="CAF1607998.1"/>
    <property type="molecule type" value="Genomic_DNA"/>
</dbReference>
<evidence type="ECO:0000313" key="2">
    <source>
        <dbReference type="EMBL" id="CAF5159417.1"/>
    </source>
</evidence>
<dbReference type="EMBL" id="CAJOBH010264319">
    <property type="protein sequence ID" value="CAF5159417.1"/>
    <property type="molecule type" value="Genomic_DNA"/>
</dbReference>
<evidence type="ECO:0000313" key="1">
    <source>
        <dbReference type="EMBL" id="CAF1607998.1"/>
    </source>
</evidence>
<proteinExistence type="predicted"/>
<evidence type="ECO:0008006" key="6">
    <source>
        <dbReference type="Google" id="ProtNLM"/>
    </source>
</evidence>